<accession>A0ABV0RFU4</accession>
<evidence type="ECO:0000313" key="4">
    <source>
        <dbReference type="Proteomes" id="UP001434883"/>
    </source>
</evidence>
<feature type="domain" description="Fibronectin type-III" evidence="2">
    <location>
        <begin position="120"/>
        <end position="211"/>
    </location>
</feature>
<evidence type="ECO:0000256" key="1">
    <source>
        <dbReference type="ARBA" id="ARBA00022737"/>
    </source>
</evidence>
<dbReference type="EMBL" id="JAHRIN010043455">
    <property type="protein sequence ID" value="MEQ2206891.1"/>
    <property type="molecule type" value="Genomic_DNA"/>
</dbReference>
<dbReference type="SMART" id="SM00060">
    <property type="entry name" value="FN3"/>
    <property type="match status" value="2"/>
</dbReference>
<feature type="non-terminal residue" evidence="3">
    <location>
        <position position="1"/>
    </location>
</feature>
<dbReference type="InterPro" id="IPR013783">
    <property type="entry name" value="Ig-like_fold"/>
</dbReference>
<dbReference type="Proteomes" id="UP001434883">
    <property type="component" value="Unassembled WGS sequence"/>
</dbReference>
<dbReference type="InterPro" id="IPR050991">
    <property type="entry name" value="ECM_Regulatory_Proteins"/>
</dbReference>
<dbReference type="InterPro" id="IPR003961">
    <property type="entry name" value="FN3_dom"/>
</dbReference>
<gene>
    <name evidence="3" type="primary">FN1_1</name>
    <name evidence="3" type="ORF">XENOCAPTIV_004257</name>
</gene>
<dbReference type="CDD" id="cd00063">
    <property type="entry name" value="FN3"/>
    <property type="match status" value="2"/>
</dbReference>
<sequence>IHFANITEDRAVVLWFAPRAKITSYRLFLTVEGSNPIQLRLPGHLTQYTLLNLQPDTKVTCTPTSGQQGNSLEEFVQAGENSCTLENLSPGVEYNVSVVTVKDDMESAPVSTIITPEVPQLTDLTFEGVTDTTISLRWSPLSTTTVTGYKITVVAAGESIPIFEDMVLPTTGQYTVYGLEPGIDYDISVTTVTEHGESEPTTFTQQTCKSSCSSCCHFS</sequence>
<proteinExistence type="predicted"/>
<dbReference type="PANTHER" id="PTHR46708:SF2">
    <property type="entry name" value="FIBRONECTIN TYPE-III DOMAIN-CONTAINING PROTEIN"/>
    <property type="match status" value="1"/>
</dbReference>
<dbReference type="SUPFAM" id="SSF49265">
    <property type="entry name" value="Fibronectin type III"/>
    <property type="match status" value="2"/>
</dbReference>
<organism evidence="3 4">
    <name type="scientific">Xenoophorus captivus</name>
    <dbReference type="NCBI Taxonomy" id="1517983"/>
    <lineage>
        <taxon>Eukaryota</taxon>
        <taxon>Metazoa</taxon>
        <taxon>Chordata</taxon>
        <taxon>Craniata</taxon>
        <taxon>Vertebrata</taxon>
        <taxon>Euteleostomi</taxon>
        <taxon>Actinopterygii</taxon>
        <taxon>Neopterygii</taxon>
        <taxon>Teleostei</taxon>
        <taxon>Neoteleostei</taxon>
        <taxon>Acanthomorphata</taxon>
        <taxon>Ovalentaria</taxon>
        <taxon>Atherinomorphae</taxon>
        <taxon>Cyprinodontiformes</taxon>
        <taxon>Goodeidae</taxon>
        <taxon>Xenoophorus</taxon>
    </lineage>
</organism>
<comment type="caution">
    <text evidence="3">The sequence shown here is derived from an EMBL/GenBank/DDBJ whole genome shotgun (WGS) entry which is preliminary data.</text>
</comment>
<dbReference type="Pfam" id="PF00041">
    <property type="entry name" value="fn3"/>
    <property type="match status" value="2"/>
</dbReference>
<dbReference type="PROSITE" id="PS50853">
    <property type="entry name" value="FN3"/>
    <property type="match status" value="2"/>
</dbReference>
<dbReference type="PANTHER" id="PTHR46708">
    <property type="entry name" value="TENASCIN"/>
    <property type="match status" value="1"/>
</dbReference>
<protein>
    <submittedName>
        <fullName evidence="3">Fibronectin</fullName>
    </submittedName>
</protein>
<dbReference type="InterPro" id="IPR036116">
    <property type="entry name" value="FN3_sf"/>
</dbReference>
<name>A0ABV0RFU4_9TELE</name>
<reference evidence="3 4" key="1">
    <citation type="submission" date="2021-06" db="EMBL/GenBank/DDBJ databases">
        <authorList>
            <person name="Palmer J.M."/>
        </authorList>
    </citation>
    <scope>NUCLEOTIDE SEQUENCE [LARGE SCALE GENOMIC DNA]</scope>
    <source>
        <strain evidence="3 4">XC_2019</strain>
        <tissue evidence="3">Muscle</tissue>
    </source>
</reference>
<dbReference type="Gene3D" id="2.60.40.10">
    <property type="entry name" value="Immunoglobulins"/>
    <property type="match status" value="3"/>
</dbReference>
<evidence type="ECO:0000313" key="3">
    <source>
        <dbReference type="EMBL" id="MEQ2206891.1"/>
    </source>
</evidence>
<feature type="domain" description="Fibronectin type-III" evidence="2">
    <location>
        <begin position="1"/>
        <end position="87"/>
    </location>
</feature>
<keyword evidence="1" id="KW-0677">Repeat</keyword>
<keyword evidence="4" id="KW-1185">Reference proteome</keyword>
<evidence type="ECO:0000259" key="2">
    <source>
        <dbReference type="PROSITE" id="PS50853"/>
    </source>
</evidence>